<sequence>MNWCQQPETKKNRCFRFMYESHCEVPIGHLHEPLFAVINLVFFCSFPQKSISLEKRTQNTDGYSLPLLLEIRERGSGRRTSWNVFHLLYPYEYYGLFLTRYVFGTSKNYILSL</sequence>
<proteinExistence type="predicted"/>
<evidence type="ECO:0000313" key="1">
    <source>
        <dbReference type="EMBL" id="NUU87217.1"/>
    </source>
</evidence>
<reference evidence="1" key="1">
    <citation type="submission" date="2020-03" db="EMBL/GenBank/DDBJ databases">
        <authorList>
            <person name="Zhang R."/>
        </authorList>
    </citation>
    <scope>NUCLEOTIDE SEQUENCE</scope>
</reference>
<accession>A0A6M2EPL6</accession>
<dbReference type="AlphaFoldDB" id="A0A6M2EPL6"/>
<dbReference type="EMBL" id="GILB01006884">
    <property type="protein sequence ID" value="NUU87217.1"/>
    <property type="molecule type" value="Transcribed_RNA"/>
</dbReference>
<organism evidence="1">
    <name type="scientific">Populus davidiana</name>
    <dbReference type="NCBI Taxonomy" id="266767"/>
    <lineage>
        <taxon>Eukaryota</taxon>
        <taxon>Viridiplantae</taxon>
        <taxon>Streptophyta</taxon>
        <taxon>Embryophyta</taxon>
        <taxon>Tracheophyta</taxon>
        <taxon>Spermatophyta</taxon>
        <taxon>Magnoliopsida</taxon>
        <taxon>eudicotyledons</taxon>
        <taxon>Gunneridae</taxon>
        <taxon>Pentapetalae</taxon>
        <taxon>rosids</taxon>
        <taxon>fabids</taxon>
        <taxon>Malpighiales</taxon>
        <taxon>Salicaceae</taxon>
        <taxon>Saliceae</taxon>
        <taxon>Populus</taxon>
    </lineage>
</organism>
<protein>
    <submittedName>
        <fullName evidence="1">Uncharacterized protein</fullName>
    </submittedName>
</protein>
<name>A0A6M2EPL6_9ROSI</name>